<feature type="transmembrane region" description="Helical" evidence="1">
    <location>
        <begin position="40"/>
        <end position="61"/>
    </location>
</feature>
<organism evidence="2 3">
    <name type="scientific">Asticcacaulis taihuensis</name>
    <dbReference type="NCBI Taxonomy" id="260084"/>
    <lineage>
        <taxon>Bacteria</taxon>
        <taxon>Pseudomonadati</taxon>
        <taxon>Pseudomonadota</taxon>
        <taxon>Alphaproteobacteria</taxon>
        <taxon>Caulobacterales</taxon>
        <taxon>Caulobacteraceae</taxon>
        <taxon>Asticcacaulis</taxon>
    </lineage>
</organism>
<dbReference type="InterPro" id="IPR025187">
    <property type="entry name" value="DUF4112"/>
</dbReference>
<keyword evidence="1" id="KW-0472">Membrane</keyword>
<name>A0A1G4TGV9_9CAUL</name>
<dbReference type="STRING" id="260084.SAMN02927928_3552"/>
<dbReference type="RefSeq" id="WP_090650603.1">
    <property type="nucleotide sequence ID" value="NZ_CBCRYE010000002.1"/>
</dbReference>
<evidence type="ECO:0008006" key="4">
    <source>
        <dbReference type="Google" id="ProtNLM"/>
    </source>
</evidence>
<dbReference type="OrthoDB" id="7187630at2"/>
<evidence type="ECO:0000313" key="3">
    <source>
        <dbReference type="Proteomes" id="UP000199150"/>
    </source>
</evidence>
<gene>
    <name evidence="2" type="ORF">SAMN02927928_3552</name>
</gene>
<feature type="transmembrane region" description="Helical" evidence="1">
    <location>
        <begin position="73"/>
        <end position="96"/>
    </location>
</feature>
<evidence type="ECO:0000256" key="1">
    <source>
        <dbReference type="SAM" id="Phobius"/>
    </source>
</evidence>
<keyword evidence="1" id="KW-1133">Transmembrane helix</keyword>
<reference evidence="3" key="1">
    <citation type="submission" date="2016-10" db="EMBL/GenBank/DDBJ databases">
        <authorList>
            <person name="Varghese N."/>
            <person name="Submissions S."/>
        </authorList>
    </citation>
    <scope>NUCLEOTIDE SEQUENCE [LARGE SCALE GENOMIC DNA]</scope>
    <source>
        <strain evidence="3">CGMCC 1.3431</strain>
    </source>
</reference>
<sequence>MFAKTHDEVRRIYDSVDTVKRLSDRIIGIGPINIIGLDGILAWFPGVAPVYSVLAGGFILLQGLRARCDPVTLVAAFIVLAMDSGISVFDGIIPVIPAGSILDTFFQGHLYAAHMIQKDIDKTLFIEGSASQAHRDGSHQDNIGEMRATKGKKRLVYLG</sequence>
<keyword evidence="3" id="KW-1185">Reference proteome</keyword>
<dbReference type="Pfam" id="PF13430">
    <property type="entry name" value="DUF4112"/>
    <property type="match status" value="1"/>
</dbReference>
<dbReference type="Proteomes" id="UP000199150">
    <property type="component" value="Unassembled WGS sequence"/>
</dbReference>
<keyword evidence="1" id="KW-0812">Transmembrane</keyword>
<accession>A0A1G4TGV9</accession>
<proteinExistence type="predicted"/>
<evidence type="ECO:0000313" key="2">
    <source>
        <dbReference type="EMBL" id="SCW80512.1"/>
    </source>
</evidence>
<dbReference type="AlphaFoldDB" id="A0A1G4TGV9"/>
<protein>
    <recommendedName>
        <fullName evidence="4">DUF4112 domain-containing protein</fullName>
    </recommendedName>
</protein>
<dbReference type="EMBL" id="FMTS01000008">
    <property type="protein sequence ID" value="SCW80512.1"/>
    <property type="molecule type" value="Genomic_DNA"/>
</dbReference>